<name>A0A8I0MV26_9GAMM</name>
<evidence type="ECO:0000256" key="2">
    <source>
        <dbReference type="SAM" id="Phobius"/>
    </source>
</evidence>
<organism evidence="3 4">
    <name type="scientific">Pseudoalteromonas peptidolytica F12-50-A1</name>
    <dbReference type="NCBI Taxonomy" id="1315280"/>
    <lineage>
        <taxon>Bacteria</taxon>
        <taxon>Pseudomonadati</taxon>
        <taxon>Pseudomonadota</taxon>
        <taxon>Gammaproteobacteria</taxon>
        <taxon>Alteromonadales</taxon>
        <taxon>Pseudoalteromonadaceae</taxon>
        <taxon>Pseudoalteromonas</taxon>
    </lineage>
</organism>
<evidence type="ECO:0008006" key="5">
    <source>
        <dbReference type="Google" id="ProtNLM"/>
    </source>
</evidence>
<dbReference type="RefSeq" id="WP_147389489.1">
    <property type="nucleotide sequence ID" value="NZ_AQHF01000021.1"/>
</dbReference>
<keyword evidence="2" id="KW-0812">Transmembrane</keyword>
<dbReference type="PANTHER" id="PTHR34351:SF1">
    <property type="entry name" value="SLR1927 PROTEIN"/>
    <property type="match status" value="1"/>
</dbReference>
<keyword evidence="2" id="KW-1133">Transmembrane helix</keyword>
<gene>
    <name evidence="3" type="ORF">PPEP_a3615</name>
</gene>
<dbReference type="Proteomes" id="UP000660708">
    <property type="component" value="Unassembled WGS sequence"/>
</dbReference>
<feature type="transmembrane region" description="Helical" evidence="2">
    <location>
        <begin position="37"/>
        <end position="55"/>
    </location>
</feature>
<dbReference type="PANTHER" id="PTHR34351">
    <property type="entry name" value="SLR1927 PROTEIN-RELATED"/>
    <property type="match status" value="1"/>
</dbReference>
<sequence>MFKRLRAQVKQHIYKKHQSSELTFSHSNIYILPSKDGFFFVTVALINFILGINYQNNLILATSYIMAVIMVVVLFIAFFNFNNAKIQYLGAEDNFSPYHPTLNLKLSSSSEIQSLRLTSEYNHTPSHIPIIQDEIQIALPITNLSRGKYETGTIKIMSYFPLGLIRTWSYLRPNDVFYIYPTPLPLDEKEQQPSHIPDKNETLSQQQDSASEFDHLTLYQKGMSLSRVAWKHYAKTEQMLVKTHNSNGHFSNQTVFDYDLLLGTKEERLGKLCTQILDADKQQAHYAIKLKQLRIPLGSGNAHKQKCLEALSEF</sequence>
<keyword evidence="2" id="KW-0472">Membrane</keyword>
<feature type="transmembrane region" description="Helical" evidence="2">
    <location>
        <begin position="61"/>
        <end position="81"/>
    </location>
</feature>
<protein>
    <recommendedName>
        <fullName evidence="5">DUF58 domain-containing protein</fullName>
    </recommendedName>
</protein>
<accession>A0A8I0MV26</accession>
<keyword evidence="4" id="KW-1185">Reference proteome</keyword>
<evidence type="ECO:0000313" key="4">
    <source>
        <dbReference type="Proteomes" id="UP000660708"/>
    </source>
</evidence>
<feature type="region of interest" description="Disordered" evidence="1">
    <location>
        <begin position="188"/>
        <end position="207"/>
    </location>
</feature>
<reference evidence="3 4" key="1">
    <citation type="submission" date="2015-06" db="EMBL/GenBank/DDBJ databases">
        <title>Genome sequence of Pseudoalteromonas peptidolytica.</title>
        <authorList>
            <person name="Xie B.-B."/>
            <person name="Rong J.-C."/>
            <person name="Qin Q.-L."/>
            <person name="Zhang Y.-Z."/>
        </authorList>
    </citation>
    <scope>NUCLEOTIDE SEQUENCE [LARGE SCALE GENOMIC DNA]</scope>
    <source>
        <strain evidence="3 4">F12-50-A1</strain>
    </source>
</reference>
<comment type="caution">
    <text evidence="3">The sequence shown here is derived from an EMBL/GenBank/DDBJ whole genome shotgun (WGS) entry which is preliminary data.</text>
</comment>
<evidence type="ECO:0000256" key="1">
    <source>
        <dbReference type="SAM" id="MobiDB-lite"/>
    </source>
</evidence>
<proteinExistence type="predicted"/>
<feature type="compositionally biased region" description="Basic and acidic residues" evidence="1">
    <location>
        <begin position="188"/>
        <end position="201"/>
    </location>
</feature>
<evidence type="ECO:0000313" key="3">
    <source>
        <dbReference type="EMBL" id="MBE0346404.1"/>
    </source>
</evidence>
<dbReference type="EMBL" id="AQHF01000021">
    <property type="protein sequence ID" value="MBE0346404.1"/>
    <property type="molecule type" value="Genomic_DNA"/>
</dbReference>
<dbReference type="AlphaFoldDB" id="A0A8I0MV26"/>